<evidence type="ECO:0000256" key="6">
    <source>
        <dbReference type="ARBA" id="ARBA00022801"/>
    </source>
</evidence>
<dbReference type="PRINTS" id="PR00115">
    <property type="entry name" value="F16BPHPHTASE"/>
</dbReference>
<evidence type="ECO:0000256" key="10">
    <source>
        <dbReference type="RuleBase" id="RU000508"/>
    </source>
</evidence>
<dbReference type="Gene3D" id="3.30.540.10">
    <property type="entry name" value="Fructose-1,6-Bisphosphatase, subunit A, domain 1"/>
    <property type="match status" value="1"/>
</dbReference>
<evidence type="ECO:0000259" key="12">
    <source>
        <dbReference type="Pfam" id="PF18913"/>
    </source>
</evidence>
<keyword evidence="14" id="KW-1185">Reference proteome</keyword>
<evidence type="ECO:0000256" key="7">
    <source>
        <dbReference type="ARBA" id="ARBA00022842"/>
    </source>
</evidence>
<feature type="binding site" evidence="9">
    <location>
        <position position="243"/>
    </location>
    <ligand>
        <name>substrate</name>
    </ligand>
</feature>
<dbReference type="CDD" id="cd00354">
    <property type="entry name" value="FBPase"/>
    <property type="match status" value="1"/>
</dbReference>
<evidence type="ECO:0000259" key="11">
    <source>
        <dbReference type="Pfam" id="PF00316"/>
    </source>
</evidence>
<dbReference type="InterPro" id="IPR044015">
    <property type="entry name" value="FBPase_C_dom"/>
</dbReference>
<evidence type="ECO:0000256" key="1">
    <source>
        <dbReference type="ARBA" id="ARBA00001273"/>
    </source>
</evidence>
<dbReference type="NCBIfam" id="NF006778">
    <property type="entry name" value="PRK09293.1-1"/>
    <property type="match status" value="1"/>
</dbReference>
<evidence type="ECO:0000256" key="3">
    <source>
        <dbReference type="ARBA" id="ARBA00010941"/>
    </source>
</evidence>
<comment type="subunit">
    <text evidence="9">Homotetramer.</text>
</comment>
<dbReference type="InterPro" id="IPR000146">
    <property type="entry name" value="FBPase_class-1"/>
</dbReference>
<dbReference type="EMBL" id="JBHPBY010000074">
    <property type="protein sequence ID" value="MFC1850072.1"/>
    <property type="molecule type" value="Genomic_DNA"/>
</dbReference>
<keyword evidence="5 9" id="KW-0479">Metal-binding</keyword>
<comment type="caution">
    <text evidence="13">The sequence shown here is derived from an EMBL/GenBank/DDBJ whole genome shotgun (WGS) entry which is preliminary data.</text>
</comment>
<comment type="catalytic activity">
    <reaction evidence="1 9">
        <text>beta-D-fructose 1,6-bisphosphate + H2O = beta-D-fructose 6-phosphate + phosphate</text>
        <dbReference type="Rhea" id="RHEA:11064"/>
        <dbReference type="ChEBI" id="CHEBI:15377"/>
        <dbReference type="ChEBI" id="CHEBI:32966"/>
        <dbReference type="ChEBI" id="CHEBI:43474"/>
        <dbReference type="ChEBI" id="CHEBI:57634"/>
        <dbReference type="EC" id="3.1.3.11"/>
    </reaction>
</comment>
<feature type="domain" description="Fructose-1-6-bisphosphatase class 1 C-terminal" evidence="12">
    <location>
        <begin position="200"/>
        <end position="333"/>
    </location>
</feature>
<sequence>MTYKIITVQRHIMDTQRRYPQARGEFSDLLSQIILAAKVIYREVSKAGLSDVLGATDDINVHGERVMKLDKFANTVMIRALDHGGHLCIMASEENEDPIPIPEEYPSGKYVLLFDPLDGSSNIAVNVSVGSIFSIHRKISSGKRGKLEDLLQPGYKQAGAGYIIYGSSTMLVFSTGVGVHGFTLDPSVGEFLLSHENMQIPESGAIYSCNEGYFNSWSPGVKEYILQMKQNATAENKSASLRYTGSMVADIHRTLLYGGIFLYPGQVAGPAPKPEGKLRLLYECAPMAYLIEQAGGRASDGLRRILDIAPDSLHQRVPFFAGSSLNVLEVERLIREEQA</sequence>
<feature type="binding site" evidence="9">
    <location>
        <position position="117"/>
    </location>
    <ligand>
        <name>Mg(2+)</name>
        <dbReference type="ChEBI" id="CHEBI:18420"/>
        <label>1</label>
    </ligand>
</feature>
<keyword evidence="8 9" id="KW-0119">Carbohydrate metabolism</keyword>
<feature type="binding site" evidence="9">
    <location>
        <position position="277"/>
    </location>
    <ligand>
        <name>substrate</name>
    </ligand>
</feature>
<dbReference type="InterPro" id="IPR033391">
    <property type="entry name" value="FBPase_N"/>
</dbReference>
<comment type="cofactor">
    <cofactor evidence="9">
        <name>Mg(2+)</name>
        <dbReference type="ChEBI" id="CHEBI:18420"/>
    </cofactor>
    <text evidence="9">Binds 2 magnesium ions per subunit.</text>
</comment>
<dbReference type="GO" id="GO:0042132">
    <property type="term" value="F:fructose 1,6-bisphosphate 1-phosphatase activity"/>
    <property type="evidence" value="ECO:0007669"/>
    <property type="project" value="UniProtKB-EC"/>
</dbReference>
<feature type="binding site" evidence="9">
    <location>
        <position position="118"/>
    </location>
    <ligand>
        <name>Mg(2+)</name>
        <dbReference type="ChEBI" id="CHEBI:18420"/>
        <label>2</label>
    </ligand>
</feature>
<evidence type="ECO:0000256" key="5">
    <source>
        <dbReference type="ARBA" id="ARBA00022723"/>
    </source>
</evidence>
<protein>
    <recommendedName>
        <fullName evidence="9">Fructose-1,6-bisphosphatase class 1</fullName>
        <shortName evidence="9">FBPase class 1</shortName>
        <ecNumber evidence="9">3.1.3.11</ecNumber>
    </recommendedName>
    <alternativeName>
        <fullName evidence="9">D-fructose-1,6-bisphosphate 1-phosphohydrolase class 1</fullName>
    </alternativeName>
</protein>
<dbReference type="InterPro" id="IPR020548">
    <property type="entry name" value="Fructose_bisphosphatase_AS"/>
</dbReference>
<comment type="similarity">
    <text evidence="3 9 10">Belongs to the FBPase class 1 family.</text>
</comment>
<evidence type="ECO:0000313" key="14">
    <source>
        <dbReference type="Proteomes" id="UP001594351"/>
    </source>
</evidence>
<reference evidence="13 14" key="1">
    <citation type="submission" date="2024-09" db="EMBL/GenBank/DDBJ databases">
        <title>Laminarin stimulates single cell rates of sulfate reduction while oxygen inhibits transcriptomic activity in coastal marine sediment.</title>
        <authorList>
            <person name="Lindsay M."/>
            <person name="Orcutt B."/>
            <person name="Emerson D."/>
            <person name="Stepanauskas R."/>
            <person name="D'Angelo T."/>
        </authorList>
    </citation>
    <scope>NUCLEOTIDE SEQUENCE [LARGE SCALE GENOMIC DNA]</scope>
    <source>
        <strain evidence="13">SAG AM-311-K15</strain>
    </source>
</reference>
<dbReference type="PIRSF" id="PIRSF000904">
    <property type="entry name" value="FBPtase_SBPase"/>
    <property type="match status" value="1"/>
</dbReference>
<feature type="binding site" evidence="9">
    <location>
        <position position="115"/>
    </location>
    <ligand>
        <name>Mg(2+)</name>
        <dbReference type="ChEBI" id="CHEBI:18420"/>
        <label>2</label>
    </ligand>
</feature>
<feature type="binding site" evidence="9">
    <location>
        <begin position="118"/>
        <end position="121"/>
    </location>
    <ligand>
        <name>substrate</name>
    </ligand>
</feature>
<evidence type="ECO:0000256" key="8">
    <source>
        <dbReference type="ARBA" id="ARBA00023277"/>
    </source>
</evidence>
<accession>A0ABV6YV44</accession>
<feature type="binding site" evidence="9">
    <location>
        <position position="115"/>
    </location>
    <ligand>
        <name>Mg(2+)</name>
        <dbReference type="ChEBI" id="CHEBI:18420"/>
        <label>1</label>
    </ligand>
</feature>
<organism evidence="13 14">
    <name type="scientific">candidate division CSSED10-310 bacterium</name>
    <dbReference type="NCBI Taxonomy" id="2855610"/>
    <lineage>
        <taxon>Bacteria</taxon>
        <taxon>Bacteria division CSSED10-310</taxon>
    </lineage>
</organism>
<dbReference type="PIRSF" id="PIRSF500210">
    <property type="entry name" value="FBPtase"/>
    <property type="match status" value="1"/>
</dbReference>
<evidence type="ECO:0000256" key="2">
    <source>
        <dbReference type="ARBA" id="ARBA00005215"/>
    </source>
</evidence>
<dbReference type="SUPFAM" id="SSF56655">
    <property type="entry name" value="Carbohydrate phosphatase"/>
    <property type="match status" value="1"/>
</dbReference>
<proteinExistence type="inferred from homology"/>
<dbReference type="NCBIfam" id="NF006779">
    <property type="entry name" value="PRK09293.1-3"/>
    <property type="match status" value="1"/>
</dbReference>
<dbReference type="Pfam" id="PF00316">
    <property type="entry name" value="FBPase"/>
    <property type="match status" value="1"/>
</dbReference>
<dbReference type="HAMAP" id="MF_01855">
    <property type="entry name" value="FBPase_class1"/>
    <property type="match status" value="1"/>
</dbReference>
<dbReference type="Gene3D" id="3.40.190.80">
    <property type="match status" value="1"/>
</dbReference>
<keyword evidence="4 9" id="KW-0963">Cytoplasm</keyword>
<evidence type="ECO:0000256" key="9">
    <source>
        <dbReference type="HAMAP-Rule" id="MF_01855"/>
    </source>
</evidence>
<feature type="binding site" evidence="9">
    <location>
        <position position="210"/>
    </location>
    <ligand>
        <name>substrate</name>
    </ligand>
</feature>
<feature type="binding site" evidence="9">
    <location>
        <position position="283"/>
    </location>
    <ligand>
        <name>Mg(2+)</name>
        <dbReference type="ChEBI" id="CHEBI:18420"/>
        <label>2</label>
    </ligand>
</feature>
<keyword evidence="6 9" id="KW-0378">Hydrolase</keyword>
<gene>
    <name evidence="9 13" type="primary">fbp</name>
    <name evidence="13" type="ORF">ACFL27_07765</name>
</gene>
<feature type="domain" description="Fructose-1-6-bisphosphatase class I N-terminal" evidence="11">
    <location>
        <begin position="6"/>
        <end position="196"/>
    </location>
</feature>
<comment type="pathway">
    <text evidence="2">Carbohydrate biosynthesis; Calvin cycle.</text>
</comment>
<dbReference type="PANTHER" id="PTHR11556:SF35">
    <property type="entry name" value="SEDOHEPTULOSE-1,7-BISPHOSPHATASE, CHLOROPLASTIC"/>
    <property type="match status" value="1"/>
</dbReference>
<keyword evidence="7 9" id="KW-0460">Magnesium</keyword>
<dbReference type="InterPro" id="IPR028343">
    <property type="entry name" value="FBPtase"/>
</dbReference>
<dbReference type="Pfam" id="PF18913">
    <property type="entry name" value="FBPase_C"/>
    <property type="match status" value="1"/>
</dbReference>
<feature type="binding site" evidence="9">
    <location>
        <position position="93"/>
    </location>
    <ligand>
        <name>Mg(2+)</name>
        <dbReference type="ChEBI" id="CHEBI:18420"/>
        <label>1</label>
    </ligand>
</feature>
<comment type="subcellular location">
    <subcellularLocation>
        <location evidence="9">Cytoplasm</location>
    </subcellularLocation>
</comment>
<dbReference type="EC" id="3.1.3.11" evidence="9"/>
<name>A0ABV6YV44_UNCC1</name>
<dbReference type="Proteomes" id="UP001594351">
    <property type="component" value="Unassembled WGS sequence"/>
</dbReference>
<dbReference type="PROSITE" id="PS00124">
    <property type="entry name" value="FBPASE"/>
    <property type="match status" value="1"/>
</dbReference>
<evidence type="ECO:0000313" key="13">
    <source>
        <dbReference type="EMBL" id="MFC1850072.1"/>
    </source>
</evidence>
<dbReference type="PANTHER" id="PTHR11556">
    <property type="entry name" value="FRUCTOSE-1,6-BISPHOSPHATASE-RELATED"/>
    <property type="match status" value="1"/>
</dbReference>
<evidence type="ECO:0000256" key="4">
    <source>
        <dbReference type="ARBA" id="ARBA00022490"/>
    </source>
</evidence>
<comment type="caution">
    <text evidence="9">Lacks conserved residue(s) required for the propagation of feature annotation.</text>
</comment>